<dbReference type="PROSITE" id="PS00178">
    <property type="entry name" value="AA_TRNA_LIGASE_I"/>
    <property type="match status" value="1"/>
</dbReference>
<dbReference type="EC" id="6.1.1.-" evidence="9"/>
<proteinExistence type="inferred from homology"/>
<sequence>MTARTETTRFAPSPSGHLHLGHAFSGLFSELAARQSGGRFLLRIEDIDTTRCRPLFTQEMIEDLTWLGLRWDAPPLAQSTRNEAYRQALDRLSGMGLLYPCFCTRADIKAEIESAAAAPHGPDGPLYPGLCRRLSPGEREDREAANIPYALRLDVQKARNLAGPLSWQDRGKGEMIAQPEIFGDVVLARKDIGTSYHLAVTLDDAFQKITLVTRGEDLFQATHVHRLLQALLELPVPQWHHHGLIEDEQGQRLAKRHGALALRQLRLQGKSAQEVRAMAGWED</sequence>
<keyword evidence="3 7" id="KW-0547">Nucleotide-binding</keyword>
<gene>
    <name evidence="9" type="ORF">FKG95_02135</name>
</gene>
<dbReference type="Gene3D" id="3.40.50.620">
    <property type="entry name" value="HUPs"/>
    <property type="match status" value="1"/>
</dbReference>
<keyword evidence="4" id="KW-0862">Zinc</keyword>
<evidence type="ECO:0000259" key="8">
    <source>
        <dbReference type="Pfam" id="PF00749"/>
    </source>
</evidence>
<keyword evidence="6 7" id="KW-0030">Aminoacyl-tRNA synthetase</keyword>
<evidence type="ECO:0000313" key="10">
    <source>
        <dbReference type="Proteomes" id="UP000315252"/>
    </source>
</evidence>
<evidence type="ECO:0000256" key="4">
    <source>
        <dbReference type="ARBA" id="ARBA00022833"/>
    </source>
</evidence>
<dbReference type="InterPro" id="IPR049940">
    <property type="entry name" value="GluQ/Sye"/>
</dbReference>
<evidence type="ECO:0000256" key="7">
    <source>
        <dbReference type="RuleBase" id="RU363037"/>
    </source>
</evidence>
<dbReference type="GO" id="GO:0005524">
    <property type="term" value="F:ATP binding"/>
    <property type="evidence" value="ECO:0007669"/>
    <property type="project" value="UniProtKB-KW"/>
</dbReference>
<protein>
    <submittedName>
        <fullName evidence="9">tRNA glutamyl-Q(34) synthetase GluQRS</fullName>
        <ecNumber evidence="9">6.1.1.-</ecNumber>
    </submittedName>
</protein>
<name>A0A545U1T1_9PROT</name>
<dbReference type="GO" id="GO:0004818">
    <property type="term" value="F:glutamate-tRNA ligase activity"/>
    <property type="evidence" value="ECO:0007669"/>
    <property type="project" value="TreeGrafter"/>
</dbReference>
<evidence type="ECO:0000256" key="3">
    <source>
        <dbReference type="ARBA" id="ARBA00022741"/>
    </source>
</evidence>
<dbReference type="PRINTS" id="PR00987">
    <property type="entry name" value="TRNASYNTHGLU"/>
</dbReference>
<keyword evidence="5 7" id="KW-0067">ATP-binding</keyword>
<dbReference type="PANTHER" id="PTHR43311">
    <property type="entry name" value="GLUTAMATE--TRNA LIGASE"/>
    <property type="match status" value="1"/>
</dbReference>
<dbReference type="GO" id="GO:0006424">
    <property type="term" value="P:glutamyl-tRNA aminoacylation"/>
    <property type="evidence" value="ECO:0007669"/>
    <property type="project" value="TreeGrafter"/>
</dbReference>
<reference evidence="9 10" key="1">
    <citation type="submission" date="2019-06" db="EMBL/GenBank/DDBJ databases">
        <title>Whole genome sequence for Rhodospirillaceae sp. R148.</title>
        <authorList>
            <person name="Wang G."/>
        </authorList>
    </citation>
    <scope>NUCLEOTIDE SEQUENCE [LARGE SCALE GENOMIC DNA]</scope>
    <source>
        <strain evidence="9 10">R148</strain>
    </source>
</reference>
<evidence type="ECO:0000256" key="6">
    <source>
        <dbReference type="ARBA" id="ARBA00023146"/>
    </source>
</evidence>
<dbReference type="RefSeq" id="WP_142894655.1">
    <property type="nucleotide sequence ID" value="NZ_ML660052.1"/>
</dbReference>
<dbReference type="Pfam" id="PF00749">
    <property type="entry name" value="tRNA-synt_1c"/>
    <property type="match status" value="1"/>
</dbReference>
<evidence type="ECO:0000256" key="2">
    <source>
        <dbReference type="ARBA" id="ARBA00022723"/>
    </source>
</evidence>
<keyword evidence="2" id="KW-0479">Metal-binding</keyword>
<dbReference type="GO" id="GO:0005829">
    <property type="term" value="C:cytosol"/>
    <property type="evidence" value="ECO:0007669"/>
    <property type="project" value="TreeGrafter"/>
</dbReference>
<dbReference type="InterPro" id="IPR001412">
    <property type="entry name" value="aa-tRNA-synth_I_CS"/>
</dbReference>
<keyword evidence="1 7" id="KW-0436">Ligase</keyword>
<dbReference type="Proteomes" id="UP000315252">
    <property type="component" value="Unassembled WGS sequence"/>
</dbReference>
<dbReference type="AlphaFoldDB" id="A0A545U1T1"/>
<accession>A0A545U1T1</accession>
<dbReference type="InterPro" id="IPR020058">
    <property type="entry name" value="Glu/Gln-tRNA-synth_Ib_cat-dom"/>
</dbReference>
<keyword evidence="10" id="KW-1185">Reference proteome</keyword>
<dbReference type="NCBIfam" id="NF004315">
    <property type="entry name" value="PRK05710.1-4"/>
    <property type="match status" value="1"/>
</dbReference>
<evidence type="ECO:0000256" key="1">
    <source>
        <dbReference type="ARBA" id="ARBA00022598"/>
    </source>
</evidence>
<evidence type="ECO:0000256" key="5">
    <source>
        <dbReference type="ARBA" id="ARBA00022840"/>
    </source>
</evidence>
<dbReference type="InterPro" id="IPR014729">
    <property type="entry name" value="Rossmann-like_a/b/a_fold"/>
</dbReference>
<dbReference type="EMBL" id="VHSH01000001">
    <property type="protein sequence ID" value="TQV83418.1"/>
    <property type="molecule type" value="Genomic_DNA"/>
</dbReference>
<comment type="similarity">
    <text evidence="7">Belongs to the class-I aminoacyl-tRNA synthetase family.</text>
</comment>
<comment type="caution">
    <text evidence="9">The sequence shown here is derived from an EMBL/GenBank/DDBJ whole genome shotgun (WGS) entry which is preliminary data.</text>
</comment>
<dbReference type="SUPFAM" id="SSF52374">
    <property type="entry name" value="Nucleotidylyl transferase"/>
    <property type="match status" value="1"/>
</dbReference>
<dbReference type="OrthoDB" id="9807503at2"/>
<dbReference type="InterPro" id="IPR000924">
    <property type="entry name" value="Glu/Gln-tRNA-synth"/>
</dbReference>
<dbReference type="PANTHER" id="PTHR43311:SF1">
    <property type="entry name" value="GLUTAMYL-Q TRNA(ASP) SYNTHETASE"/>
    <property type="match status" value="1"/>
</dbReference>
<evidence type="ECO:0000313" key="9">
    <source>
        <dbReference type="EMBL" id="TQV83418.1"/>
    </source>
</evidence>
<feature type="domain" description="Glutamyl/glutaminyl-tRNA synthetase class Ib catalytic" evidence="8">
    <location>
        <begin position="7"/>
        <end position="262"/>
    </location>
</feature>
<keyword evidence="7" id="KW-0648">Protein biosynthesis</keyword>
<organism evidence="9 10">
    <name type="scientific">Denitrobaculum tricleocarpae</name>
    <dbReference type="NCBI Taxonomy" id="2591009"/>
    <lineage>
        <taxon>Bacteria</taxon>
        <taxon>Pseudomonadati</taxon>
        <taxon>Pseudomonadota</taxon>
        <taxon>Alphaproteobacteria</taxon>
        <taxon>Rhodospirillales</taxon>
        <taxon>Rhodospirillaceae</taxon>
        <taxon>Denitrobaculum</taxon>
    </lineage>
</organism>